<evidence type="ECO:0000313" key="3">
    <source>
        <dbReference type="Proteomes" id="UP000218172"/>
    </source>
</evidence>
<dbReference type="GO" id="GO:0016301">
    <property type="term" value="F:kinase activity"/>
    <property type="evidence" value="ECO:0007669"/>
    <property type="project" value="InterPro"/>
</dbReference>
<protein>
    <recommendedName>
        <fullName evidence="1">Phosphoribulokinase/uridine kinase domain-containing protein</fullName>
    </recommendedName>
</protein>
<dbReference type="Proteomes" id="UP000218172">
    <property type="component" value="Unassembled WGS sequence"/>
</dbReference>
<dbReference type="AlphaFoldDB" id="A0A2A4MPY4"/>
<evidence type="ECO:0000313" key="2">
    <source>
        <dbReference type="EMBL" id="PCH61942.1"/>
    </source>
</evidence>
<dbReference type="Pfam" id="PF00485">
    <property type="entry name" value="PRK"/>
    <property type="match status" value="1"/>
</dbReference>
<dbReference type="SUPFAM" id="SSF52540">
    <property type="entry name" value="P-loop containing nucleoside triphosphate hydrolases"/>
    <property type="match status" value="1"/>
</dbReference>
<proteinExistence type="predicted"/>
<comment type="caution">
    <text evidence="2">The sequence shown here is derived from an EMBL/GenBank/DDBJ whole genome shotgun (WGS) entry which is preliminary data.</text>
</comment>
<evidence type="ECO:0000259" key="1">
    <source>
        <dbReference type="Pfam" id="PF00485"/>
    </source>
</evidence>
<dbReference type="InterPro" id="IPR027417">
    <property type="entry name" value="P-loop_NTPase"/>
</dbReference>
<organism evidence="2 3">
    <name type="scientific">SAR86 cluster bacterium</name>
    <dbReference type="NCBI Taxonomy" id="2030880"/>
    <lineage>
        <taxon>Bacteria</taxon>
        <taxon>Pseudomonadati</taxon>
        <taxon>Pseudomonadota</taxon>
        <taxon>Gammaproteobacteria</taxon>
        <taxon>SAR86 cluster</taxon>
    </lineage>
</organism>
<dbReference type="EMBL" id="NVQR01000050">
    <property type="protein sequence ID" value="PCH61942.1"/>
    <property type="molecule type" value="Genomic_DNA"/>
</dbReference>
<dbReference type="Gene3D" id="3.40.50.300">
    <property type="entry name" value="P-loop containing nucleotide triphosphate hydrolases"/>
    <property type="match status" value="1"/>
</dbReference>
<name>A0A2A4MPY4_9GAMM</name>
<accession>A0A2A4MPY4</accession>
<dbReference type="GO" id="GO:0005524">
    <property type="term" value="F:ATP binding"/>
    <property type="evidence" value="ECO:0007669"/>
    <property type="project" value="InterPro"/>
</dbReference>
<dbReference type="InterPro" id="IPR006083">
    <property type="entry name" value="PRK/URK"/>
</dbReference>
<sequence>MCEEIIKEFIASQGLPSEYRATIEQWYLPFIDNLNVLLPGFAKPFVLGINGAQGTGKTTLAKFIRHVLTQRDLVVANLSLDDFYLSKAKRQQLADSVHPLLATRGVPGTHDIAQALRVFQSLSDINSTSLPRFDKLHDDCLPQASWPKLSGPVDVIILEGWCLGLFSQQLKQLSPALNALEEKEDPQLIWRKYVNQQLQTPYQDLFAKIDYLLVLKAPNFESVLKWRSLQESKLPHTHPDQLMNKAQLQRFLQFFERLTRHGFNTLDSHANLVFNLDENHGISSATHSNANLH</sequence>
<reference evidence="3" key="1">
    <citation type="submission" date="2017-08" db="EMBL/GenBank/DDBJ databases">
        <title>A dynamic microbial community with high functional redundancy inhabits the cold, oxic subseafloor aquifer.</title>
        <authorList>
            <person name="Tully B.J."/>
            <person name="Wheat C.G."/>
            <person name="Glazer B.T."/>
            <person name="Huber J.A."/>
        </authorList>
    </citation>
    <scope>NUCLEOTIDE SEQUENCE [LARGE SCALE GENOMIC DNA]</scope>
</reference>
<gene>
    <name evidence="2" type="ORF">COC19_03610</name>
</gene>
<feature type="domain" description="Phosphoribulokinase/uridine kinase" evidence="1">
    <location>
        <begin position="46"/>
        <end position="190"/>
    </location>
</feature>